<dbReference type="EC" id="3.1.1.24" evidence="2"/>
<dbReference type="PANTHER" id="PTHR43798">
    <property type="entry name" value="MONOACYLGLYCEROL LIPASE"/>
    <property type="match status" value="1"/>
</dbReference>
<name>A0A4S8NT32_9HYPH</name>
<proteinExistence type="predicted"/>
<reference evidence="2 3" key="1">
    <citation type="submission" date="2019-04" db="EMBL/GenBank/DDBJ databases">
        <title>Genome sequence of strain shin9-1.</title>
        <authorList>
            <person name="Gao J."/>
            <person name="Sun J."/>
        </authorList>
    </citation>
    <scope>NUCLEOTIDE SEQUENCE [LARGE SCALE GENOMIC DNA]</scope>
    <source>
        <strain evidence="3">shin9-1</strain>
    </source>
</reference>
<dbReference type="InterPro" id="IPR050266">
    <property type="entry name" value="AB_hydrolase_sf"/>
</dbReference>
<dbReference type="InterPro" id="IPR026968">
    <property type="entry name" value="PcaD/CatD"/>
</dbReference>
<accession>A0A4S8NT32</accession>
<dbReference type="InterPro" id="IPR029058">
    <property type="entry name" value="AB_hydrolase_fold"/>
</dbReference>
<evidence type="ECO:0000313" key="2">
    <source>
        <dbReference type="EMBL" id="THV20627.1"/>
    </source>
</evidence>
<dbReference type="OrthoDB" id="9793083at2"/>
<dbReference type="AlphaFoldDB" id="A0A4S8NT32"/>
<evidence type="ECO:0000313" key="3">
    <source>
        <dbReference type="Proteomes" id="UP000308828"/>
    </source>
</evidence>
<dbReference type="RefSeq" id="WP_136600088.1">
    <property type="nucleotide sequence ID" value="NZ_STGV01000007.1"/>
</dbReference>
<dbReference type="InterPro" id="IPR000073">
    <property type="entry name" value="AB_hydrolase_1"/>
</dbReference>
<dbReference type="Proteomes" id="UP000308828">
    <property type="component" value="Unassembled WGS sequence"/>
</dbReference>
<comment type="caution">
    <text evidence="2">The sequence shown here is derived from an EMBL/GenBank/DDBJ whole genome shotgun (WGS) entry which is preliminary data.</text>
</comment>
<dbReference type="Pfam" id="PF00561">
    <property type="entry name" value="Abhydrolase_1"/>
    <property type="match status" value="1"/>
</dbReference>
<dbReference type="SUPFAM" id="SSF53474">
    <property type="entry name" value="alpha/beta-Hydrolases"/>
    <property type="match status" value="1"/>
</dbReference>
<dbReference type="PRINTS" id="PR00111">
    <property type="entry name" value="ABHYDROLASE"/>
</dbReference>
<gene>
    <name evidence="2" type="primary">pcaD</name>
    <name evidence="2" type="ORF">FAA97_18705</name>
</gene>
<evidence type="ECO:0000259" key="1">
    <source>
        <dbReference type="Pfam" id="PF00561"/>
    </source>
</evidence>
<dbReference type="GO" id="GO:0047570">
    <property type="term" value="F:3-oxoadipate enol-lactonase activity"/>
    <property type="evidence" value="ECO:0007669"/>
    <property type="project" value="UniProtKB-EC"/>
</dbReference>
<organism evidence="2 3">
    <name type="scientific">Peteryoungia ipomoeae</name>
    <dbReference type="NCBI Taxonomy" id="1210932"/>
    <lineage>
        <taxon>Bacteria</taxon>
        <taxon>Pseudomonadati</taxon>
        <taxon>Pseudomonadota</taxon>
        <taxon>Alphaproteobacteria</taxon>
        <taxon>Hyphomicrobiales</taxon>
        <taxon>Rhizobiaceae</taxon>
        <taxon>Peteryoungia</taxon>
    </lineage>
</organism>
<dbReference type="EMBL" id="STGV01000007">
    <property type="protein sequence ID" value="THV20627.1"/>
    <property type="molecule type" value="Genomic_DNA"/>
</dbReference>
<protein>
    <submittedName>
        <fullName evidence="2">3-oxoadipate enol-lactonase</fullName>
        <ecNumber evidence="2">3.1.1.24</ecNumber>
    </submittedName>
</protein>
<feature type="domain" description="AB hydrolase-1" evidence="1">
    <location>
        <begin position="23"/>
        <end position="246"/>
    </location>
</feature>
<sequence length="270" mass="29537">MQFVQIGKVALHYQTISGPPDRPVLVFINSLGTDFRIWRDVLVRLVGSCPLLVYDKRGHGLSDEDAGHASIDDHVDDLFGLLTHLDIRSCVICGLSVGGLIAQRLYQRHPDRVQALILCDTAAKIGSAESWNMRIEAVRDGGLSSIVDGVMQRWFSPAFRAEDNPGYAGYRNMMQRQSAEGYIATCAAIRDADYTDALAQIAVPTLCLVGDQDGATPPDLVLDMARRIPKARYEVIKNAGHIPSVEQPEAMTHVIEAFLQTLVSGDAIHG</sequence>
<keyword evidence="2" id="KW-0378">Hydrolase</keyword>
<keyword evidence="3" id="KW-1185">Reference proteome</keyword>
<dbReference type="GO" id="GO:0042952">
    <property type="term" value="P:beta-ketoadipate pathway"/>
    <property type="evidence" value="ECO:0007669"/>
    <property type="project" value="InterPro"/>
</dbReference>
<dbReference type="Gene3D" id="3.40.50.1820">
    <property type="entry name" value="alpha/beta hydrolase"/>
    <property type="match status" value="1"/>
</dbReference>
<dbReference type="NCBIfam" id="TIGR02427">
    <property type="entry name" value="protocat_pcaD"/>
    <property type="match status" value="1"/>
</dbReference>